<reference evidence="2 3" key="1">
    <citation type="submission" date="2021-02" db="EMBL/GenBank/DDBJ databases">
        <title>PHA producing bacteria isolated from coastal sediment in Guangdong, Shenzhen.</title>
        <authorList>
            <person name="Zheng W."/>
            <person name="Yu S."/>
            <person name="Huang Y."/>
        </authorList>
    </citation>
    <scope>NUCLEOTIDE SEQUENCE [LARGE SCALE GENOMIC DNA]</scope>
    <source>
        <strain evidence="2 3">TN21-5</strain>
    </source>
</reference>
<comment type="caution">
    <text evidence="2">The sequence shown here is derived from an EMBL/GenBank/DDBJ whole genome shotgun (WGS) entry which is preliminary data.</text>
</comment>
<protein>
    <submittedName>
        <fullName evidence="2">Uncharacterized protein</fullName>
    </submittedName>
</protein>
<accession>A0ABS3BFV7</accession>
<dbReference type="EMBL" id="JAFKDB010000008">
    <property type="protein sequence ID" value="MBN7769761.1"/>
    <property type="molecule type" value="Genomic_DNA"/>
</dbReference>
<name>A0ABS3BFV7_9GAMM</name>
<keyword evidence="3" id="KW-1185">Reference proteome</keyword>
<feature type="region of interest" description="Disordered" evidence="1">
    <location>
        <begin position="1"/>
        <end position="41"/>
    </location>
</feature>
<proteinExistence type="predicted"/>
<evidence type="ECO:0000313" key="2">
    <source>
        <dbReference type="EMBL" id="MBN7769761.1"/>
    </source>
</evidence>
<dbReference type="RefSeq" id="WP_206557159.1">
    <property type="nucleotide sequence ID" value="NZ_JAFKDB010000008.1"/>
</dbReference>
<evidence type="ECO:0000313" key="3">
    <source>
        <dbReference type="Proteomes" id="UP000664344"/>
    </source>
</evidence>
<dbReference type="Proteomes" id="UP000664344">
    <property type="component" value="Unassembled WGS sequence"/>
</dbReference>
<sequence>MAHAHPAEEHSDESAPVTQSRKKDLFRLSGPDTGHKPQSHLAAMKALSREGIRVIPIGPGHWVLRGSQPLPEIHCYSEQELQRFANSTARHYLTKTHRRPR</sequence>
<feature type="compositionally biased region" description="Basic and acidic residues" evidence="1">
    <location>
        <begin position="1"/>
        <end position="13"/>
    </location>
</feature>
<evidence type="ECO:0000256" key="1">
    <source>
        <dbReference type="SAM" id="MobiDB-lite"/>
    </source>
</evidence>
<gene>
    <name evidence="2" type="ORF">JYP53_07600</name>
</gene>
<organism evidence="2 3">
    <name type="scientific">Marinobacter daepoensis</name>
    <dbReference type="NCBI Taxonomy" id="262077"/>
    <lineage>
        <taxon>Bacteria</taxon>
        <taxon>Pseudomonadati</taxon>
        <taxon>Pseudomonadota</taxon>
        <taxon>Gammaproteobacteria</taxon>
        <taxon>Pseudomonadales</taxon>
        <taxon>Marinobacteraceae</taxon>
        <taxon>Marinobacter</taxon>
    </lineage>
</organism>